<evidence type="ECO:0000256" key="1">
    <source>
        <dbReference type="SAM" id="MobiDB-lite"/>
    </source>
</evidence>
<name>A0A8K0UZ22_9AGAR</name>
<evidence type="ECO:0000313" key="3">
    <source>
        <dbReference type="Proteomes" id="UP000813824"/>
    </source>
</evidence>
<dbReference type="OrthoDB" id="2771500at2759"/>
<comment type="caution">
    <text evidence="2">The sequence shown here is derived from an EMBL/GenBank/DDBJ whole genome shotgun (WGS) entry which is preliminary data.</text>
</comment>
<dbReference type="Proteomes" id="UP000813824">
    <property type="component" value="Unassembled WGS sequence"/>
</dbReference>
<accession>A0A8K0UZ22</accession>
<organism evidence="2 3">
    <name type="scientific">Cristinia sonorae</name>
    <dbReference type="NCBI Taxonomy" id="1940300"/>
    <lineage>
        <taxon>Eukaryota</taxon>
        <taxon>Fungi</taxon>
        <taxon>Dikarya</taxon>
        <taxon>Basidiomycota</taxon>
        <taxon>Agaricomycotina</taxon>
        <taxon>Agaricomycetes</taxon>
        <taxon>Agaricomycetidae</taxon>
        <taxon>Agaricales</taxon>
        <taxon>Pleurotineae</taxon>
        <taxon>Stephanosporaceae</taxon>
        <taxon>Cristinia</taxon>
    </lineage>
</organism>
<feature type="region of interest" description="Disordered" evidence="1">
    <location>
        <begin position="1"/>
        <end position="23"/>
    </location>
</feature>
<keyword evidence="3" id="KW-1185">Reference proteome</keyword>
<gene>
    <name evidence="2" type="ORF">BXZ70DRAFT_912258</name>
</gene>
<proteinExistence type="predicted"/>
<dbReference type="EMBL" id="JAEVFJ010000001">
    <property type="protein sequence ID" value="KAH8107708.1"/>
    <property type="molecule type" value="Genomic_DNA"/>
</dbReference>
<protein>
    <submittedName>
        <fullName evidence="2">Uncharacterized protein</fullName>
    </submittedName>
</protein>
<sequence>MPSNNSEKPGPTPLTTPQTSENLPTYEEIRAERTLKDAFSKLVKDHDEIQKLFISVAAELEATPKIGKDHYLCTEWNGLRKQHRKLYRDSQLNASQCASFFNNFSTILVPLSRSRMTLPEKHLMIDKFLEAIPVHQEAARKVAVKFQELSKDVEIFPVKVSSYLRNEAEGTGLLAGIWSGVEELCMSIWNALYGLLTAIVTVFRDMLNCIAKIRFSCVGVVGVEFELRSSASRISTQSGRRQPSMSQSYRDCNDIVENLNGFEDAWHCVRLACESLLQSVLMASKVSSIPAAYNASMKSAEAVYTPLVQCLLAYASGKSPLD</sequence>
<reference evidence="2" key="1">
    <citation type="journal article" date="2021" name="New Phytol.">
        <title>Evolutionary innovations through gain and loss of genes in the ectomycorrhizal Boletales.</title>
        <authorList>
            <person name="Wu G."/>
            <person name="Miyauchi S."/>
            <person name="Morin E."/>
            <person name="Kuo A."/>
            <person name="Drula E."/>
            <person name="Varga T."/>
            <person name="Kohler A."/>
            <person name="Feng B."/>
            <person name="Cao Y."/>
            <person name="Lipzen A."/>
            <person name="Daum C."/>
            <person name="Hundley H."/>
            <person name="Pangilinan J."/>
            <person name="Johnson J."/>
            <person name="Barry K."/>
            <person name="LaButti K."/>
            <person name="Ng V."/>
            <person name="Ahrendt S."/>
            <person name="Min B."/>
            <person name="Choi I.G."/>
            <person name="Park H."/>
            <person name="Plett J.M."/>
            <person name="Magnuson J."/>
            <person name="Spatafora J.W."/>
            <person name="Nagy L.G."/>
            <person name="Henrissat B."/>
            <person name="Grigoriev I.V."/>
            <person name="Yang Z.L."/>
            <person name="Xu J."/>
            <person name="Martin F.M."/>
        </authorList>
    </citation>
    <scope>NUCLEOTIDE SEQUENCE</scope>
    <source>
        <strain evidence="2">KKN 215</strain>
    </source>
</reference>
<evidence type="ECO:0000313" key="2">
    <source>
        <dbReference type="EMBL" id="KAH8107708.1"/>
    </source>
</evidence>
<dbReference type="AlphaFoldDB" id="A0A8K0UZ22"/>